<dbReference type="SUPFAM" id="SSF55729">
    <property type="entry name" value="Acyl-CoA N-acyltransferases (Nat)"/>
    <property type="match status" value="1"/>
</dbReference>
<organism evidence="2">
    <name type="scientific">human gut metagenome</name>
    <dbReference type="NCBI Taxonomy" id="408170"/>
    <lineage>
        <taxon>unclassified sequences</taxon>
        <taxon>metagenomes</taxon>
        <taxon>organismal metagenomes</taxon>
    </lineage>
</organism>
<reference evidence="2" key="1">
    <citation type="journal article" date="2013" name="Environ. Microbiol.">
        <title>Microbiota from the distal guts of lean and obese adolescents exhibit partial functional redundancy besides clear differences in community structure.</title>
        <authorList>
            <person name="Ferrer M."/>
            <person name="Ruiz A."/>
            <person name="Lanza F."/>
            <person name="Haange S.B."/>
            <person name="Oberbach A."/>
            <person name="Till H."/>
            <person name="Bargiela R."/>
            <person name="Campoy C."/>
            <person name="Segura M.T."/>
            <person name="Richter M."/>
            <person name="von Bergen M."/>
            <person name="Seifert J."/>
            <person name="Suarez A."/>
        </authorList>
    </citation>
    <scope>NUCLEOTIDE SEQUENCE</scope>
</reference>
<dbReference type="CDD" id="cd04301">
    <property type="entry name" value="NAT_SF"/>
    <property type="match status" value="1"/>
</dbReference>
<protein>
    <submittedName>
        <fullName evidence="2">Acetyltransferase</fullName>
    </submittedName>
</protein>
<accession>K1RVQ9</accession>
<dbReference type="InterPro" id="IPR016181">
    <property type="entry name" value="Acyl_CoA_acyltransferase"/>
</dbReference>
<comment type="caution">
    <text evidence="2">The sequence shown here is derived from an EMBL/GenBank/DDBJ whole genome shotgun (WGS) entry which is preliminary data.</text>
</comment>
<evidence type="ECO:0000259" key="1">
    <source>
        <dbReference type="Pfam" id="PF13508"/>
    </source>
</evidence>
<gene>
    <name evidence="2" type="ORF">OBE_16767</name>
</gene>
<dbReference type="InterPro" id="IPR000182">
    <property type="entry name" value="GNAT_dom"/>
</dbReference>
<name>K1RVQ9_9ZZZZ</name>
<dbReference type="Pfam" id="PF13508">
    <property type="entry name" value="Acetyltransf_7"/>
    <property type="match status" value="1"/>
</dbReference>
<evidence type="ECO:0000313" key="2">
    <source>
        <dbReference type="EMBL" id="EKC45625.1"/>
    </source>
</evidence>
<dbReference type="GO" id="GO:0016747">
    <property type="term" value="F:acyltransferase activity, transferring groups other than amino-acyl groups"/>
    <property type="evidence" value="ECO:0007669"/>
    <property type="project" value="InterPro"/>
</dbReference>
<feature type="domain" description="N-acetyltransferase" evidence="1">
    <location>
        <begin position="52"/>
        <end position="128"/>
    </location>
</feature>
<dbReference type="EMBL" id="AJWZ01011335">
    <property type="protein sequence ID" value="EKC45625.1"/>
    <property type="molecule type" value="Genomic_DNA"/>
</dbReference>
<sequence length="187" mass="22425">MQLKYINYSKIKNKKKLQNIYLSSFDKDERFPLWVLRLCAKEKNVEFNGIFDNEELIGLEYIVNCEDFTYLMYLAVEKNKRKKGYGSKILADLLNKHETVILSIERPLKDIYDEKTLRKEFYLKNGFYETNKFIEDGGVQYEILSSTKEFTITPEKMAEKYNKMTKNKLLNRLIKKMYNLENTNFIK</sequence>
<dbReference type="Gene3D" id="3.40.630.30">
    <property type="match status" value="1"/>
</dbReference>
<dbReference type="AlphaFoldDB" id="K1RVQ9"/>
<keyword evidence="2" id="KW-0808">Transferase</keyword>
<proteinExistence type="predicted"/>